<evidence type="ECO:0000256" key="8">
    <source>
        <dbReference type="ARBA" id="ARBA00022989"/>
    </source>
</evidence>
<dbReference type="Gene3D" id="6.10.340.10">
    <property type="match status" value="1"/>
</dbReference>
<dbReference type="Pfam" id="PF02518">
    <property type="entry name" value="HATPase_c"/>
    <property type="match status" value="1"/>
</dbReference>
<dbReference type="InterPro" id="IPR004358">
    <property type="entry name" value="Sig_transdc_His_kin-like_C"/>
</dbReference>
<keyword evidence="10" id="KW-0175">Coiled coil</keyword>
<dbReference type="PRINTS" id="PR00344">
    <property type="entry name" value="BCTRLSENSOR"/>
</dbReference>
<dbReference type="InterPro" id="IPR036890">
    <property type="entry name" value="HATPase_C_sf"/>
</dbReference>
<dbReference type="Pfam" id="PF00512">
    <property type="entry name" value="HisKA"/>
    <property type="match status" value="1"/>
</dbReference>
<dbReference type="CDD" id="cd00082">
    <property type="entry name" value="HisKA"/>
    <property type="match status" value="1"/>
</dbReference>
<evidence type="ECO:0000256" key="4">
    <source>
        <dbReference type="ARBA" id="ARBA00022553"/>
    </source>
</evidence>
<keyword evidence="16" id="KW-1185">Reference proteome</keyword>
<dbReference type="GO" id="GO:0005886">
    <property type="term" value="C:plasma membrane"/>
    <property type="evidence" value="ECO:0007669"/>
    <property type="project" value="UniProtKB-SubCell"/>
</dbReference>
<reference evidence="16" key="1">
    <citation type="submission" date="2023-11" db="EMBL/GenBank/DDBJ databases">
        <authorList>
            <person name="Helweg L.P."/>
            <person name="Kiel A."/>
            <person name="Hitz F."/>
            <person name="Ruckert-Reed C."/>
            <person name="Busche T."/>
            <person name="Kaltschmidt B."/>
            <person name="Kaltschmidt C."/>
        </authorList>
    </citation>
    <scope>NUCLEOTIDE SEQUENCE [LARGE SCALE GENOMIC DNA]</scope>
    <source>
        <strain evidence="16">4.1</strain>
    </source>
</reference>
<dbReference type="GO" id="GO:0005524">
    <property type="term" value="F:ATP binding"/>
    <property type="evidence" value="ECO:0007669"/>
    <property type="project" value="UniProtKB-KW"/>
</dbReference>
<dbReference type="InterPro" id="IPR005467">
    <property type="entry name" value="His_kinase_dom"/>
</dbReference>
<keyword evidence="6 12" id="KW-0812">Transmembrane</keyword>
<dbReference type="SMART" id="SM00387">
    <property type="entry name" value="HATPase_c"/>
    <property type="match status" value="1"/>
</dbReference>
<keyword evidence="7" id="KW-0418">Kinase</keyword>
<evidence type="ECO:0000256" key="1">
    <source>
        <dbReference type="ARBA" id="ARBA00000085"/>
    </source>
</evidence>
<dbReference type="Gene3D" id="3.30.565.10">
    <property type="entry name" value="Histidine kinase-like ATPase, C-terminal domain"/>
    <property type="match status" value="1"/>
</dbReference>
<dbReference type="PANTHER" id="PTHR43304:SF1">
    <property type="entry name" value="PAC DOMAIN-CONTAINING PROTEIN"/>
    <property type="match status" value="1"/>
</dbReference>
<protein>
    <recommendedName>
        <fullName evidence="3">histidine kinase</fullName>
        <ecNumber evidence="3">2.7.13.3</ecNumber>
    </recommendedName>
</protein>
<evidence type="ECO:0000256" key="2">
    <source>
        <dbReference type="ARBA" id="ARBA00004236"/>
    </source>
</evidence>
<dbReference type="Proteomes" id="UP001304340">
    <property type="component" value="Chromosome"/>
</dbReference>
<dbReference type="PROSITE" id="PS50109">
    <property type="entry name" value="HIS_KIN"/>
    <property type="match status" value="1"/>
</dbReference>
<dbReference type="SUPFAM" id="SSF55874">
    <property type="entry name" value="ATPase domain of HSP90 chaperone/DNA topoisomerase II/histidine kinase"/>
    <property type="match status" value="1"/>
</dbReference>
<keyword evidence="4" id="KW-0597">Phosphoprotein</keyword>
<keyword evidence="15" id="KW-0067">ATP-binding</keyword>
<sequence>MRRPAAAQRAGSTLRRQLGVTVASAGAVLLVILLYAVYSLLQVVHYQNRVTDIYASAISYSDGLTSRIGDIGSAVDAYLQSGVDSALGSYRTADTEAARAIRSAFLEDYGPDSEVVVALDRTLGLVATWRSQFADPAVAEVSVEGPGAVSEATLERGERLLADARESALDLESVLETGRDEASDSLGAWTRNLFLAVVVLAGAAVVVAVGTWWTLRRRVLEPLADLAAKAEAVSTGELDLPVRTEGPGEIASLAHAVDAMRVELVARMASEARSRAEIAEAHEQVLEQAEELRRSNRDLEQFAYVASHDLQEPLRKVASFTQLLQKRYGGELDERADQYIEFAVDGAKRMQRLIQDLLGFSRVGRSAGEAVEVDLVEACATAVTTLDAAVEESGGQVEVGDLPVVLGQQTLLVQLFQNLVGNALKFRHPDRTPHVILGAVRRDDAWELWCSDNGIGIDQQYADRVFVIFQRLHAKDAYEGTGIGLALCKKIVEFHGGEIWLDTDVSQGTTIRWTLPDPREVGSAGPEDESPAEGADGTTPATTTAGTGDLPGPGQHDEESS</sequence>
<evidence type="ECO:0000256" key="9">
    <source>
        <dbReference type="ARBA" id="ARBA00023012"/>
    </source>
</evidence>
<dbReference type="SMART" id="SM00304">
    <property type="entry name" value="HAMP"/>
    <property type="match status" value="1"/>
</dbReference>
<dbReference type="InterPro" id="IPR036097">
    <property type="entry name" value="HisK_dim/P_sf"/>
</dbReference>
<dbReference type="EMBL" id="CP138359">
    <property type="protein sequence ID" value="WPF80994.1"/>
    <property type="molecule type" value="Genomic_DNA"/>
</dbReference>
<dbReference type="Gene3D" id="1.10.287.130">
    <property type="match status" value="1"/>
</dbReference>
<feature type="transmembrane region" description="Helical" evidence="12">
    <location>
        <begin position="20"/>
        <end position="41"/>
    </location>
</feature>
<feature type="transmembrane region" description="Helical" evidence="12">
    <location>
        <begin position="193"/>
        <end position="215"/>
    </location>
</feature>
<dbReference type="InterPro" id="IPR003661">
    <property type="entry name" value="HisK_dim/P_dom"/>
</dbReference>
<evidence type="ECO:0000259" key="14">
    <source>
        <dbReference type="PROSITE" id="PS50885"/>
    </source>
</evidence>
<evidence type="ECO:0000259" key="13">
    <source>
        <dbReference type="PROSITE" id="PS50109"/>
    </source>
</evidence>
<evidence type="ECO:0000256" key="6">
    <source>
        <dbReference type="ARBA" id="ARBA00022692"/>
    </source>
</evidence>
<gene>
    <name evidence="15" type="ORF">SANBI_002251</name>
</gene>
<evidence type="ECO:0000256" key="10">
    <source>
        <dbReference type="SAM" id="Coils"/>
    </source>
</evidence>
<name>A0AAF0Z2D8_9MICO</name>
<feature type="domain" description="HAMP" evidence="14">
    <location>
        <begin position="217"/>
        <end position="269"/>
    </location>
</feature>
<keyword evidence="5" id="KW-0808">Transferase</keyword>
<feature type="coiled-coil region" evidence="10">
    <location>
        <begin position="275"/>
        <end position="302"/>
    </location>
</feature>
<dbReference type="CDD" id="cd06225">
    <property type="entry name" value="HAMP"/>
    <property type="match status" value="1"/>
</dbReference>
<keyword evidence="9" id="KW-0902">Two-component regulatory system</keyword>
<evidence type="ECO:0000256" key="3">
    <source>
        <dbReference type="ARBA" id="ARBA00012438"/>
    </source>
</evidence>
<evidence type="ECO:0000256" key="7">
    <source>
        <dbReference type="ARBA" id="ARBA00022777"/>
    </source>
</evidence>
<evidence type="ECO:0000256" key="11">
    <source>
        <dbReference type="SAM" id="MobiDB-lite"/>
    </source>
</evidence>
<comment type="catalytic activity">
    <reaction evidence="1">
        <text>ATP + protein L-histidine = ADP + protein N-phospho-L-histidine.</text>
        <dbReference type="EC" id="2.7.13.3"/>
    </reaction>
</comment>
<dbReference type="PROSITE" id="PS50885">
    <property type="entry name" value="HAMP"/>
    <property type="match status" value="1"/>
</dbReference>
<comment type="subcellular location">
    <subcellularLocation>
        <location evidence="2">Cell membrane</location>
    </subcellularLocation>
</comment>
<dbReference type="InterPro" id="IPR003660">
    <property type="entry name" value="HAMP_dom"/>
</dbReference>
<proteinExistence type="predicted"/>
<feature type="compositionally biased region" description="Low complexity" evidence="11">
    <location>
        <begin position="532"/>
        <end position="554"/>
    </location>
</feature>
<organism evidence="15 16">
    <name type="scientific">Sanguibacter biliveldensis</name>
    <dbReference type="NCBI Taxonomy" id="3030830"/>
    <lineage>
        <taxon>Bacteria</taxon>
        <taxon>Bacillati</taxon>
        <taxon>Actinomycetota</taxon>
        <taxon>Actinomycetes</taxon>
        <taxon>Micrococcales</taxon>
        <taxon>Sanguibacteraceae</taxon>
        <taxon>Sanguibacter</taxon>
    </lineage>
</organism>
<dbReference type="InterPro" id="IPR003594">
    <property type="entry name" value="HATPase_dom"/>
</dbReference>
<keyword evidence="15" id="KW-0547">Nucleotide-binding</keyword>
<dbReference type="PANTHER" id="PTHR43304">
    <property type="entry name" value="PHYTOCHROME-LIKE PROTEIN CPH1"/>
    <property type="match status" value="1"/>
</dbReference>
<dbReference type="EC" id="2.7.13.3" evidence="3"/>
<dbReference type="Pfam" id="PF00672">
    <property type="entry name" value="HAMP"/>
    <property type="match status" value="1"/>
</dbReference>
<keyword evidence="12" id="KW-0472">Membrane</keyword>
<evidence type="ECO:0000256" key="5">
    <source>
        <dbReference type="ARBA" id="ARBA00022679"/>
    </source>
</evidence>
<dbReference type="GO" id="GO:0000155">
    <property type="term" value="F:phosphorelay sensor kinase activity"/>
    <property type="evidence" value="ECO:0007669"/>
    <property type="project" value="InterPro"/>
</dbReference>
<feature type="domain" description="Histidine kinase" evidence="13">
    <location>
        <begin position="305"/>
        <end position="519"/>
    </location>
</feature>
<evidence type="ECO:0000256" key="12">
    <source>
        <dbReference type="SAM" id="Phobius"/>
    </source>
</evidence>
<evidence type="ECO:0000313" key="15">
    <source>
        <dbReference type="EMBL" id="WPF80994.1"/>
    </source>
</evidence>
<evidence type="ECO:0000313" key="16">
    <source>
        <dbReference type="Proteomes" id="UP001304340"/>
    </source>
</evidence>
<dbReference type="SMART" id="SM00388">
    <property type="entry name" value="HisKA"/>
    <property type="match status" value="1"/>
</dbReference>
<accession>A0AAF0Z2D8</accession>
<dbReference type="InterPro" id="IPR052162">
    <property type="entry name" value="Sensor_kinase/Photoreceptor"/>
</dbReference>
<dbReference type="AlphaFoldDB" id="A0AAF0Z2D8"/>
<dbReference type="SUPFAM" id="SSF158472">
    <property type="entry name" value="HAMP domain-like"/>
    <property type="match status" value="1"/>
</dbReference>
<keyword evidence="8 12" id="KW-1133">Transmembrane helix</keyword>
<feature type="region of interest" description="Disordered" evidence="11">
    <location>
        <begin position="515"/>
        <end position="561"/>
    </location>
</feature>
<dbReference type="KEGG" id="sbil:SANBI_002251"/>
<dbReference type="SUPFAM" id="SSF47384">
    <property type="entry name" value="Homodimeric domain of signal transducing histidine kinase"/>
    <property type="match status" value="1"/>
</dbReference>